<protein>
    <submittedName>
        <fullName evidence="14">Fatty acid desaturase</fullName>
    </submittedName>
</protein>
<feature type="transmembrane region" description="Helical" evidence="12">
    <location>
        <begin position="41"/>
        <end position="60"/>
    </location>
</feature>
<keyword evidence="8" id="KW-0408">Iron</keyword>
<evidence type="ECO:0000313" key="14">
    <source>
        <dbReference type="EMBL" id="ADX68332.1"/>
    </source>
</evidence>
<comment type="similarity">
    <text evidence="2">Belongs to the fatty acid desaturase type 2 family.</text>
</comment>
<reference evidence="15" key="2">
    <citation type="journal article" date="2011" name="Stand. Genomic Sci.">
        <title>Complete genome sequence of Weeksella virosa type strain (9751T).</title>
        <authorList>
            <person name="Lang E."/>
            <person name="Teshima H."/>
            <person name="Lucas S."/>
            <person name="Lapidus A."/>
            <person name="Hammon N."/>
            <person name="Deshpande S."/>
            <person name="Nolan M."/>
            <person name="Cheng J."/>
            <person name="Pitluck S."/>
            <person name="Liolios K."/>
            <person name="Pagani I."/>
            <person name="Mikhailova N."/>
            <person name="Ivanova N."/>
            <person name="Mavromatis K."/>
            <person name="Pati A."/>
            <person name="Tapia R."/>
            <person name="Han C."/>
            <person name="Goodwin L."/>
            <person name="Chen A."/>
            <person name="Palaniappan K."/>
            <person name="Land M."/>
            <person name="Hauser L."/>
            <person name="Chang Y."/>
            <person name="Jeffries C."/>
            <person name="Brambilla E."/>
            <person name="Kopitz M."/>
            <person name="Rohde M."/>
            <person name="Goker M."/>
            <person name="Tindall B."/>
            <person name="Detter J."/>
            <person name="Woyke T."/>
            <person name="Bristow J."/>
            <person name="Eisen J."/>
            <person name="Markowitz V."/>
            <person name="Hugenholtz P."/>
            <person name="Klenk H."/>
            <person name="Kyrpides N."/>
        </authorList>
    </citation>
    <scope>NUCLEOTIDE SEQUENCE [LARGE SCALE GENOMIC DNA]</scope>
    <source>
        <strain evidence="15">ATCC 43766 / DSM 16922 / JCM 21250 / NBRC 16016 / NCTC 11634 / CL345/78</strain>
    </source>
</reference>
<evidence type="ECO:0000256" key="1">
    <source>
        <dbReference type="ARBA" id="ARBA00004141"/>
    </source>
</evidence>
<dbReference type="Proteomes" id="UP000008641">
    <property type="component" value="Chromosome"/>
</dbReference>
<evidence type="ECO:0000313" key="15">
    <source>
        <dbReference type="Proteomes" id="UP000008641"/>
    </source>
</evidence>
<keyword evidence="3" id="KW-0444">Lipid biosynthesis</keyword>
<evidence type="ECO:0000256" key="12">
    <source>
        <dbReference type="SAM" id="Phobius"/>
    </source>
</evidence>
<dbReference type="OrthoDB" id="9768289at2"/>
<evidence type="ECO:0000259" key="13">
    <source>
        <dbReference type="Pfam" id="PF00487"/>
    </source>
</evidence>
<dbReference type="GO" id="GO:0006633">
    <property type="term" value="P:fatty acid biosynthetic process"/>
    <property type="evidence" value="ECO:0007669"/>
    <property type="project" value="UniProtKB-KW"/>
</dbReference>
<name>F0NZI5_WEEVC</name>
<keyword evidence="15" id="KW-1185">Reference proteome</keyword>
<dbReference type="RefSeq" id="WP_013598721.1">
    <property type="nucleotide sequence ID" value="NC_015144.1"/>
</dbReference>
<sequence>MIWVLVLFIFHWYASLFFQTFFHHRYAAHAMFQMSPFMEKVFHVLSFIFQGSSYLSPYAYGVMHRMHHAYADTEKDPHSPLFDKDIFNMMWRTRLVYNEIDRNEVEVQQKFKKGVPAWRSFDKIAENNWVRASWAIIYILIYLAIDAPLWTFFVFIPLHILMSPVHGVVVNWFSHKYGYRNFEVNDTSTNFLAKDFLMWGECLHNNHHKFGGRPNFAVKKGEIDPMFPIIKLMAKANIIQFKPGRLDTEYM</sequence>
<dbReference type="GO" id="GO:0016717">
    <property type="term" value="F:oxidoreductase activity, acting on paired donors, with oxidation of a pair of donors resulting in the reduction of molecular oxygen to two molecules of water"/>
    <property type="evidence" value="ECO:0007669"/>
    <property type="project" value="InterPro"/>
</dbReference>
<dbReference type="EMBL" id="CP002455">
    <property type="protein sequence ID" value="ADX68332.1"/>
    <property type="molecule type" value="Genomic_DNA"/>
</dbReference>
<evidence type="ECO:0000256" key="2">
    <source>
        <dbReference type="ARBA" id="ARBA00008749"/>
    </source>
</evidence>
<reference evidence="14 15" key="1">
    <citation type="journal article" date="2011" name="Stand. Genomic Sci.">
        <title>Complete genome sequence of Weeksella virosa type strain (9751).</title>
        <authorList>
            <person name="Lang E."/>
            <person name="Teshima H."/>
            <person name="Lucas S."/>
            <person name="Lapidus A."/>
            <person name="Hammon N."/>
            <person name="Deshpande S."/>
            <person name="Nolan M."/>
            <person name="Cheng J.F."/>
            <person name="Pitluck S."/>
            <person name="Liolios K."/>
            <person name="Pagani I."/>
            <person name="Mikhailova N."/>
            <person name="Ivanova N."/>
            <person name="Mavromatis K."/>
            <person name="Pati A."/>
            <person name="Tapia R."/>
            <person name="Han C."/>
            <person name="Goodwin L."/>
            <person name="Chen A."/>
            <person name="Palaniappan K."/>
            <person name="Land M."/>
            <person name="Hauser L."/>
            <person name="Chang Y.J."/>
            <person name="Jeffries C.D."/>
            <person name="Brambilla E.M."/>
            <person name="Kopitz M."/>
            <person name="Rohde M."/>
            <person name="Goker M."/>
            <person name="Tindall B.J."/>
            <person name="Detter J.C."/>
            <person name="Woyke T."/>
            <person name="Bristow J."/>
            <person name="Eisen J.A."/>
            <person name="Markowitz V."/>
            <person name="Hugenholtz P."/>
            <person name="Klenk H.P."/>
            <person name="Kyrpides N.C."/>
        </authorList>
    </citation>
    <scope>NUCLEOTIDE SEQUENCE [LARGE SCALE GENOMIC DNA]</scope>
    <source>
        <strain evidence="15">ATCC 43766 / DSM 16922 / JCM 21250 / NBRC 16016 / NCTC 11634 / CL345/78</strain>
    </source>
</reference>
<dbReference type="HOGENOM" id="CLU_096051_0_0_10"/>
<keyword evidence="9" id="KW-0443">Lipid metabolism</keyword>
<evidence type="ECO:0000256" key="11">
    <source>
        <dbReference type="ARBA" id="ARBA00023160"/>
    </source>
</evidence>
<gene>
    <name evidence="14" type="ordered locus">Weevi_1634</name>
</gene>
<dbReference type="CDD" id="cd03505">
    <property type="entry name" value="Delta9-FADS-like"/>
    <property type="match status" value="1"/>
</dbReference>
<dbReference type="GO" id="GO:0016020">
    <property type="term" value="C:membrane"/>
    <property type="evidence" value="ECO:0007669"/>
    <property type="project" value="UniProtKB-SubCell"/>
</dbReference>
<evidence type="ECO:0000256" key="5">
    <source>
        <dbReference type="ARBA" id="ARBA00022832"/>
    </source>
</evidence>
<evidence type="ECO:0000256" key="10">
    <source>
        <dbReference type="ARBA" id="ARBA00023136"/>
    </source>
</evidence>
<comment type="subcellular location">
    <subcellularLocation>
        <location evidence="1">Membrane</location>
        <topology evidence="1">Multi-pass membrane protein</topology>
    </subcellularLocation>
</comment>
<dbReference type="STRING" id="865938.Weevi_1634"/>
<keyword evidence="6 12" id="KW-1133">Transmembrane helix</keyword>
<feature type="transmembrane region" description="Helical" evidence="12">
    <location>
        <begin position="128"/>
        <end position="145"/>
    </location>
</feature>
<accession>F0NZI5</accession>
<keyword evidence="10 12" id="KW-0472">Membrane</keyword>
<dbReference type="Pfam" id="PF00487">
    <property type="entry name" value="FA_desaturase"/>
    <property type="match status" value="1"/>
</dbReference>
<evidence type="ECO:0000256" key="4">
    <source>
        <dbReference type="ARBA" id="ARBA00022692"/>
    </source>
</evidence>
<dbReference type="KEGG" id="wvi:Weevi_1634"/>
<keyword evidence="7" id="KW-0560">Oxidoreductase</keyword>
<dbReference type="InterPro" id="IPR015876">
    <property type="entry name" value="Acyl-CoA_DS"/>
</dbReference>
<dbReference type="PANTHER" id="PTHR11351">
    <property type="entry name" value="ACYL-COA DESATURASE"/>
    <property type="match status" value="1"/>
</dbReference>
<evidence type="ECO:0000256" key="8">
    <source>
        <dbReference type="ARBA" id="ARBA00023004"/>
    </source>
</evidence>
<keyword evidence="11" id="KW-0275">Fatty acid biosynthesis</keyword>
<evidence type="ECO:0000256" key="7">
    <source>
        <dbReference type="ARBA" id="ARBA00023002"/>
    </source>
</evidence>
<organism evidence="14 15">
    <name type="scientific">Weeksella virosa (strain ATCC 43766 / DSM 16922 / JCM 21250 / CCUG 30538 / CDC 9751 / IAM 14551 / NBRC 16016 / NCTC 11634 / CL345/78)</name>
    <dbReference type="NCBI Taxonomy" id="865938"/>
    <lineage>
        <taxon>Bacteria</taxon>
        <taxon>Pseudomonadati</taxon>
        <taxon>Bacteroidota</taxon>
        <taxon>Flavobacteriia</taxon>
        <taxon>Flavobacteriales</taxon>
        <taxon>Weeksellaceae</taxon>
        <taxon>Weeksella</taxon>
    </lineage>
</organism>
<dbReference type="PANTHER" id="PTHR11351:SF31">
    <property type="entry name" value="DESATURASE 1, ISOFORM A-RELATED"/>
    <property type="match status" value="1"/>
</dbReference>
<dbReference type="AlphaFoldDB" id="F0NZI5"/>
<evidence type="ECO:0000256" key="3">
    <source>
        <dbReference type="ARBA" id="ARBA00022516"/>
    </source>
</evidence>
<dbReference type="eggNOG" id="COG1398">
    <property type="taxonomic scope" value="Bacteria"/>
</dbReference>
<feature type="domain" description="Fatty acid desaturase" evidence="13">
    <location>
        <begin position="3"/>
        <end position="216"/>
    </location>
</feature>
<evidence type="ECO:0000256" key="6">
    <source>
        <dbReference type="ARBA" id="ARBA00022989"/>
    </source>
</evidence>
<keyword evidence="4 12" id="KW-0812">Transmembrane</keyword>
<evidence type="ECO:0000256" key="9">
    <source>
        <dbReference type="ARBA" id="ARBA00023098"/>
    </source>
</evidence>
<proteinExistence type="inferred from homology"/>
<dbReference type="InterPro" id="IPR005804">
    <property type="entry name" value="FA_desaturase_dom"/>
</dbReference>
<keyword evidence="5" id="KW-0276">Fatty acid metabolism</keyword>